<feature type="domain" description="PEP-utilising enzyme C-terminal" evidence="23">
    <location>
        <begin position="259"/>
        <end position="543"/>
    </location>
</feature>
<dbReference type="STRING" id="545694.TREPR_3189"/>
<feature type="domain" description="Phosphotransferase system enzyme I N-terminal" evidence="24">
    <location>
        <begin position="6"/>
        <end position="129"/>
    </location>
</feature>
<keyword evidence="26" id="KW-1185">Reference proteome</keyword>
<dbReference type="PANTHER" id="PTHR46244">
    <property type="entry name" value="PHOSPHOENOLPYRUVATE-PROTEIN PHOSPHOTRANSFERASE"/>
    <property type="match status" value="1"/>
</dbReference>
<dbReference type="InterPro" id="IPR018274">
    <property type="entry name" value="PEP_util_AS"/>
</dbReference>
<gene>
    <name evidence="25" type="primary">ptsP_1</name>
    <name evidence="25" type="ordered locus">TREPR_3189</name>
</gene>
<feature type="binding site" evidence="19">
    <location>
        <position position="468"/>
    </location>
    <ligand>
        <name>phosphoenolpyruvate</name>
        <dbReference type="ChEBI" id="CHEBI:58702"/>
    </ligand>
</feature>
<dbReference type="InterPro" id="IPR015813">
    <property type="entry name" value="Pyrv/PenolPyrv_kinase-like_dom"/>
</dbReference>
<feature type="binding site" evidence="20">
    <location>
        <position position="434"/>
    </location>
    <ligand>
        <name>Mg(2+)</name>
        <dbReference type="ChEBI" id="CHEBI:18420"/>
    </ligand>
</feature>
<dbReference type="PIRSF" id="PIRSF000732">
    <property type="entry name" value="PTS_enzyme_I"/>
    <property type="match status" value="1"/>
</dbReference>
<feature type="active site" description="Proton donor" evidence="18">
    <location>
        <position position="505"/>
    </location>
</feature>
<dbReference type="PANTHER" id="PTHR46244:SF3">
    <property type="entry name" value="PHOSPHOENOLPYRUVATE-PROTEIN PHOSPHOTRANSFERASE"/>
    <property type="match status" value="1"/>
</dbReference>
<reference evidence="26" key="1">
    <citation type="submission" date="2009-12" db="EMBL/GenBank/DDBJ databases">
        <title>Complete sequence of Treponema primitia strain ZAS-2.</title>
        <authorList>
            <person name="Tetu S.G."/>
            <person name="Matson E."/>
            <person name="Ren Q."/>
            <person name="Seshadri R."/>
            <person name="Elbourne L."/>
            <person name="Hassan K.A."/>
            <person name="Durkin A."/>
            <person name="Radune D."/>
            <person name="Mohamoud Y."/>
            <person name="Shay R."/>
            <person name="Jin S."/>
            <person name="Zhang X."/>
            <person name="Lucey K."/>
            <person name="Ballor N.R."/>
            <person name="Ottesen E."/>
            <person name="Rosenthal R."/>
            <person name="Allen A."/>
            <person name="Leadbetter J.R."/>
            <person name="Paulsen I.T."/>
        </authorList>
    </citation>
    <scope>NUCLEOTIDE SEQUENCE [LARGE SCALE GENOMIC DNA]</scope>
    <source>
        <strain evidence="26">ATCC BAA-887 / DSM 12427 / ZAS-2</strain>
    </source>
</reference>
<evidence type="ECO:0000256" key="9">
    <source>
        <dbReference type="ARBA" id="ARBA00022490"/>
    </source>
</evidence>
<evidence type="ECO:0000313" key="25">
    <source>
        <dbReference type="EMBL" id="AEF83747.1"/>
    </source>
</evidence>
<dbReference type="eggNOG" id="COG1080">
    <property type="taxonomic scope" value="Bacteria"/>
</dbReference>
<feature type="domain" description="PEP-utilising enzyme mobile" evidence="22">
    <location>
        <begin position="156"/>
        <end position="228"/>
    </location>
</feature>
<keyword evidence="9 17" id="KW-0963">Cytoplasm</keyword>
<dbReference type="InterPro" id="IPR008279">
    <property type="entry name" value="PEP-util_enz_mobile_dom"/>
</dbReference>
<keyword evidence="12 17" id="KW-0598">Phosphotransferase system</keyword>
<evidence type="ECO:0000256" key="4">
    <source>
        <dbReference type="ARBA" id="ARBA00004496"/>
    </source>
</evidence>
<evidence type="ECO:0000256" key="8">
    <source>
        <dbReference type="ARBA" id="ARBA00022448"/>
    </source>
</evidence>
<feature type="binding site" evidence="19">
    <location>
        <position position="335"/>
    </location>
    <ligand>
        <name>phosphoenolpyruvate</name>
        <dbReference type="ChEBI" id="CHEBI:58702"/>
    </ligand>
</feature>
<dbReference type="KEGG" id="tpi:TREPR_3189"/>
<organism evidence="25 26">
    <name type="scientific">Treponema primitia (strain ATCC BAA-887 / DSM 12427 / ZAS-2)</name>
    <dbReference type="NCBI Taxonomy" id="545694"/>
    <lineage>
        <taxon>Bacteria</taxon>
        <taxon>Pseudomonadati</taxon>
        <taxon>Spirochaetota</taxon>
        <taxon>Spirochaetia</taxon>
        <taxon>Spirochaetales</taxon>
        <taxon>Treponemataceae</taxon>
        <taxon>Treponema</taxon>
    </lineage>
</organism>
<reference evidence="25 26" key="2">
    <citation type="journal article" date="2011" name="ISME J.">
        <title>RNA-seq reveals cooperative metabolic interactions between two termite-gut spirochete species in co-culture.</title>
        <authorList>
            <person name="Rosenthal A.Z."/>
            <person name="Matson E.G."/>
            <person name="Eldar A."/>
            <person name="Leadbetter J.R."/>
        </authorList>
    </citation>
    <scope>NUCLEOTIDE SEQUENCE [LARGE SCALE GENOMIC DNA]</scope>
    <source>
        <strain evidence="26">ATCC BAA-887 / DSM 12427 / ZAS-2</strain>
    </source>
</reference>
<accession>F5YLP2</accession>
<protein>
    <recommendedName>
        <fullName evidence="7 17">Phosphoenolpyruvate-protein phosphotransferase</fullName>
        <ecNumber evidence="6 17">2.7.3.9</ecNumber>
    </recommendedName>
    <alternativeName>
        <fullName evidence="16 17">Phosphotransferase system, enzyme I</fullName>
    </alternativeName>
</protein>
<dbReference type="PRINTS" id="PR01736">
    <property type="entry name" value="PHPHTRNFRASE"/>
</dbReference>
<comment type="catalytic activity">
    <reaction evidence="1 17">
        <text>L-histidyl-[protein] + phosphoenolpyruvate = N(pros)-phospho-L-histidyl-[protein] + pyruvate</text>
        <dbReference type="Rhea" id="RHEA:23880"/>
        <dbReference type="Rhea" id="RHEA-COMP:9745"/>
        <dbReference type="Rhea" id="RHEA-COMP:9746"/>
        <dbReference type="ChEBI" id="CHEBI:15361"/>
        <dbReference type="ChEBI" id="CHEBI:29979"/>
        <dbReference type="ChEBI" id="CHEBI:58702"/>
        <dbReference type="ChEBI" id="CHEBI:64837"/>
        <dbReference type="EC" id="2.7.3.9"/>
    </reaction>
</comment>
<dbReference type="GO" id="GO:0009401">
    <property type="term" value="P:phosphoenolpyruvate-dependent sugar phosphotransferase system"/>
    <property type="evidence" value="ECO:0007669"/>
    <property type="project" value="UniProtKB-KW"/>
</dbReference>
<dbReference type="Pfam" id="PF02896">
    <property type="entry name" value="PEP-utilizers_C"/>
    <property type="match status" value="1"/>
</dbReference>
<dbReference type="Gene3D" id="1.10.274.10">
    <property type="entry name" value="PtsI, HPr-binding domain"/>
    <property type="match status" value="1"/>
</dbReference>
<dbReference type="InterPro" id="IPR000121">
    <property type="entry name" value="PEP_util_C"/>
</dbReference>
<evidence type="ECO:0000313" key="26">
    <source>
        <dbReference type="Proteomes" id="UP000009223"/>
    </source>
</evidence>
<dbReference type="EC" id="2.7.3.9" evidence="6 17"/>
<dbReference type="EMBL" id="CP001843">
    <property type="protein sequence ID" value="AEF83747.1"/>
    <property type="molecule type" value="Genomic_DNA"/>
</dbReference>
<evidence type="ECO:0000256" key="15">
    <source>
        <dbReference type="ARBA" id="ARBA00022842"/>
    </source>
</evidence>
<dbReference type="SUPFAM" id="SSF47831">
    <property type="entry name" value="Enzyme I of the PEP:sugar phosphotransferase system HPr-binding (sub)domain"/>
    <property type="match status" value="1"/>
</dbReference>
<dbReference type="InterPro" id="IPR036637">
    <property type="entry name" value="Phosphohistidine_dom_sf"/>
</dbReference>
<keyword evidence="25" id="KW-0670">Pyruvate</keyword>
<name>F5YLP2_TREPZ</name>
<dbReference type="Proteomes" id="UP000009223">
    <property type="component" value="Chromosome"/>
</dbReference>
<keyword evidence="21" id="KW-0175">Coiled coil</keyword>
<proteinExistence type="inferred from homology"/>
<dbReference type="PROSITE" id="PS00742">
    <property type="entry name" value="PEP_ENZYMES_2"/>
    <property type="match status" value="1"/>
</dbReference>
<dbReference type="SUPFAM" id="SSF52009">
    <property type="entry name" value="Phosphohistidine domain"/>
    <property type="match status" value="1"/>
</dbReference>
<dbReference type="InterPro" id="IPR008731">
    <property type="entry name" value="PTS_EIN"/>
</dbReference>
<keyword evidence="10 17" id="KW-0762">Sugar transport</keyword>
<evidence type="ECO:0000256" key="6">
    <source>
        <dbReference type="ARBA" id="ARBA00012232"/>
    </source>
</evidence>
<evidence type="ECO:0000256" key="5">
    <source>
        <dbReference type="ARBA" id="ARBA00007837"/>
    </source>
</evidence>
<evidence type="ECO:0000256" key="1">
    <source>
        <dbReference type="ARBA" id="ARBA00000683"/>
    </source>
</evidence>
<dbReference type="InterPro" id="IPR024692">
    <property type="entry name" value="PTS_EI"/>
</dbReference>
<keyword evidence="14 17" id="KW-0418">Kinase</keyword>
<dbReference type="GO" id="GO:0005737">
    <property type="term" value="C:cytoplasm"/>
    <property type="evidence" value="ECO:0007669"/>
    <property type="project" value="UniProtKB-SubCell"/>
</dbReference>
<evidence type="ECO:0000256" key="21">
    <source>
        <dbReference type="SAM" id="Coils"/>
    </source>
</evidence>
<dbReference type="PROSITE" id="PS00370">
    <property type="entry name" value="PEP_ENZYMES_PHOS_SITE"/>
    <property type="match status" value="1"/>
</dbReference>
<dbReference type="InterPro" id="IPR036618">
    <property type="entry name" value="PtsI_HPr-bd_sf"/>
</dbReference>
<comment type="cofactor">
    <cofactor evidence="2 17 20">
        <name>Mg(2+)</name>
        <dbReference type="ChEBI" id="CHEBI:18420"/>
    </cofactor>
</comment>
<dbReference type="GO" id="GO:0008965">
    <property type="term" value="F:phosphoenolpyruvate-protein phosphotransferase activity"/>
    <property type="evidence" value="ECO:0007669"/>
    <property type="project" value="UniProtKB-EC"/>
</dbReference>
<keyword evidence="11 17" id="KW-0808">Transferase</keyword>
<evidence type="ECO:0000256" key="10">
    <source>
        <dbReference type="ARBA" id="ARBA00022597"/>
    </source>
</evidence>
<dbReference type="RefSeq" id="WP_015707076.1">
    <property type="nucleotide sequence ID" value="NC_015578.1"/>
</dbReference>
<comment type="function">
    <text evidence="3 17">General (non sugar-specific) component of the phosphoenolpyruvate-dependent sugar phosphotransferase system (sugar PTS). This major carbohydrate active-transport system catalyzes the phosphorylation of incoming sugar substrates concomitantly with their translocation across the cell membrane. Enzyme I transfers the phosphoryl group from phosphoenolpyruvate (PEP) to the phosphoryl carrier protein (HPr).</text>
</comment>
<evidence type="ECO:0000256" key="14">
    <source>
        <dbReference type="ARBA" id="ARBA00022777"/>
    </source>
</evidence>
<dbReference type="InterPro" id="IPR050499">
    <property type="entry name" value="PEP-utilizing_PTS_enzyme"/>
</dbReference>
<dbReference type="InterPro" id="IPR006318">
    <property type="entry name" value="PTS_EI-like"/>
</dbReference>
<evidence type="ECO:0000256" key="11">
    <source>
        <dbReference type="ARBA" id="ARBA00022679"/>
    </source>
</evidence>
<dbReference type="Pfam" id="PF00391">
    <property type="entry name" value="PEP-utilizers"/>
    <property type="match status" value="1"/>
</dbReference>
<evidence type="ECO:0000259" key="23">
    <source>
        <dbReference type="Pfam" id="PF02896"/>
    </source>
</evidence>
<evidence type="ECO:0000256" key="7">
    <source>
        <dbReference type="ARBA" id="ARBA00016544"/>
    </source>
</evidence>
<keyword evidence="15 17" id="KW-0460">Magnesium</keyword>
<dbReference type="InterPro" id="IPR023151">
    <property type="entry name" value="PEP_util_CS"/>
</dbReference>
<keyword evidence="8 17" id="KW-0813">Transport</keyword>
<evidence type="ECO:0000256" key="19">
    <source>
        <dbReference type="PIRSR" id="PIRSR000732-2"/>
    </source>
</evidence>
<evidence type="ECO:0000256" key="18">
    <source>
        <dbReference type="PIRSR" id="PIRSR000732-1"/>
    </source>
</evidence>
<feature type="binding site" evidence="20">
    <location>
        <position position="458"/>
    </location>
    <ligand>
        <name>Mg(2+)</name>
        <dbReference type="ChEBI" id="CHEBI:18420"/>
    </ligand>
</feature>
<evidence type="ECO:0000256" key="3">
    <source>
        <dbReference type="ARBA" id="ARBA00002728"/>
    </source>
</evidence>
<evidence type="ECO:0000256" key="16">
    <source>
        <dbReference type="ARBA" id="ARBA00033235"/>
    </source>
</evidence>
<sequence>MKKLSGVSVSPGIVIGKSFLYQGNDFSEIPRYAIGKTQVEAEWRRLQAAIEAAVADVRALHDKASREMSKEKAAIFETHLLMLEDPEFQDQIKGKLETDRENIEWVVWDVSREISSKLMDSGDAYLRERAVDIADVSRRLMHKLLGIKEFSLADLAEDVILVAHDLLPSEVLTMNKDRVKGIVTDLGGRTSHTAILARAFGTPAVLGLSTVTKEINAGDTLIVDGSAGQVIINPGKPALTRYQDAIKQYHKSRDKFLSTVDLPAETKDGHRVSLKANIEIPEEAAQVIRYGAEGIGLYRSEFLFLTPGQAAEEERQYQAYSEVLKAMGELPVTIRTLDVGGDKVSPNFKSSDDKNPLLGWRAIRMCLALPDFFKIQLRAILRASVYGNVKIMFPMISGVEELEQALALLKEAKAELRQKKQKFSKKIEVGTMIEIPSAAMTADVLAWKSDFFSIGTNDLLQYTLAVDRGNEKVSYLAQPFHPAVLRLLKMTIDAAHDRGIKAAMCGELAGATFAVPILLGLGLDEFSMTASAIPLVKQIVRGTTMESCRALAEKALASSSYKQTETLVNSWLAEHFPNK</sequence>
<evidence type="ECO:0000259" key="24">
    <source>
        <dbReference type="Pfam" id="PF05524"/>
    </source>
</evidence>
<keyword evidence="13 17" id="KW-0479">Metal-binding</keyword>
<dbReference type="GO" id="GO:0046872">
    <property type="term" value="F:metal ion binding"/>
    <property type="evidence" value="ECO:0007669"/>
    <property type="project" value="UniProtKB-KW"/>
</dbReference>
<dbReference type="Gene3D" id="3.20.20.60">
    <property type="entry name" value="Phosphoenolpyruvate-binding domains"/>
    <property type="match status" value="1"/>
</dbReference>
<evidence type="ECO:0000256" key="17">
    <source>
        <dbReference type="PIRNR" id="PIRNR000732"/>
    </source>
</evidence>
<dbReference type="OrthoDB" id="9765468at2"/>
<dbReference type="Gene3D" id="3.50.30.10">
    <property type="entry name" value="Phosphohistidine domain"/>
    <property type="match status" value="1"/>
</dbReference>
<comment type="similarity">
    <text evidence="5 17">Belongs to the PEP-utilizing enzyme family.</text>
</comment>
<feature type="coiled-coil region" evidence="21">
    <location>
        <begin position="399"/>
        <end position="429"/>
    </location>
</feature>
<dbReference type="NCBIfam" id="TIGR01417">
    <property type="entry name" value="PTS_I_fam"/>
    <property type="match status" value="1"/>
</dbReference>
<dbReference type="AlphaFoldDB" id="F5YLP2"/>
<feature type="active site" description="Tele-phosphohistidine intermediate" evidence="18">
    <location>
        <position position="192"/>
    </location>
</feature>
<comment type="subcellular location">
    <subcellularLocation>
        <location evidence="4 17">Cytoplasm</location>
    </subcellularLocation>
</comment>
<evidence type="ECO:0000256" key="20">
    <source>
        <dbReference type="PIRSR" id="PIRSR000732-3"/>
    </source>
</evidence>
<feature type="binding site" evidence="19">
    <location>
        <begin position="457"/>
        <end position="458"/>
    </location>
    <ligand>
        <name>phosphoenolpyruvate</name>
        <dbReference type="ChEBI" id="CHEBI:58702"/>
    </ligand>
</feature>
<evidence type="ECO:0000256" key="13">
    <source>
        <dbReference type="ARBA" id="ARBA00022723"/>
    </source>
</evidence>
<dbReference type="SUPFAM" id="SSF51621">
    <property type="entry name" value="Phosphoenolpyruvate/pyruvate domain"/>
    <property type="match status" value="1"/>
</dbReference>
<dbReference type="GO" id="GO:0016301">
    <property type="term" value="F:kinase activity"/>
    <property type="evidence" value="ECO:0007669"/>
    <property type="project" value="UniProtKB-KW"/>
</dbReference>
<evidence type="ECO:0000259" key="22">
    <source>
        <dbReference type="Pfam" id="PF00391"/>
    </source>
</evidence>
<feature type="binding site" evidence="19">
    <location>
        <position position="299"/>
    </location>
    <ligand>
        <name>phosphoenolpyruvate</name>
        <dbReference type="ChEBI" id="CHEBI:58702"/>
    </ligand>
</feature>
<evidence type="ECO:0000256" key="12">
    <source>
        <dbReference type="ARBA" id="ARBA00022683"/>
    </source>
</evidence>
<evidence type="ECO:0000256" key="2">
    <source>
        <dbReference type="ARBA" id="ARBA00001946"/>
    </source>
</evidence>
<dbReference type="InterPro" id="IPR040442">
    <property type="entry name" value="Pyrv_kinase-like_dom_sf"/>
</dbReference>
<dbReference type="HOGENOM" id="CLU_007308_7_0_12"/>
<dbReference type="Pfam" id="PF05524">
    <property type="entry name" value="PEP-utilisers_N"/>
    <property type="match status" value="1"/>
</dbReference>